<gene>
    <name evidence="2" type="ORF">BD311DRAFT_869289</name>
</gene>
<name>A0A4Q9M873_9APHY</name>
<feature type="compositionally biased region" description="Polar residues" evidence="1">
    <location>
        <begin position="750"/>
        <end position="759"/>
    </location>
</feature>
<feature type="region of interest" description="Disordered" evidence="1">
    <location>
        <begin position="417"/>
        <end position="577"/>
    </location>
</feature>
<feature type="compositionally biased region" description="Basic residues" evidence="1">
    <location>
        <begin position="818"/>
        <end position="832"/>
    </location>
</feature>
<feature type="compositionally biased region" description="Low complexity" evidence="1">
    <location>
        <begin position="1"/>
        <end position="10"/>
    </location>
</feature>
<dbReference type="OrthoDB" id="3065252at2759"/>
<feature type="region of interest" description="Disordered" evidence="1">
    <location>
        <begin position="686"/>
        <end position="832"/>
    </location>
</feature>
<dbReference type="EMBL" id="ML143535">
    <property type="protein sequence ID" value="TBU22597.1"/>
    <property type="molecule type" value="Genomic_DNA"/>
</dbReference>
<dbReference type="Proteomes" id="UP000292957">
    <property type="component" value="Unassembled WGS sequence"/>
</dbReference>
<sequence>MSSASSSSSSEQPPPTAPTVSNKSDVPPAKGSVVWKKWPSALRALIAVLPAYQALLRSGDYAGKRAWMSKTIPEMMERDFPESMIQQFGTDKLRVAVGAWLNNNRNAAAQDVSKALDGNNCPQKAEDGAMASPSRNTGSNDTARAVVGKIVDNPLAKALRARKVSPMRLWGSENNARVQERIEAMGGNKIGGWSRCASYIWHNELEEAERSEWVKKAEELSVPDDEQCYINQLSITKLLVSLLTDLIGIGPSKIGKACFAVRLAYRAPDGQLIYEDFSLTEDEKAIMFAHFNGGASPEEDERWIKWVSTVVGVNPKARERNLDYDKEGAVRLRKWTGSEDVLWMKRTLRAYFKEVWGESGNEPDAFTMEDVIRSPTSFVDRDWVDMFKSDPFQLEPADLVQIYHRLWKAQETGPRFGFKKVDDTEGQVPLPSTPSSELPGPSELDNVVDTPGQESHDGPGSQTGMRAHNDTSLPHDYETSVAGSASVPEADAPEQNTPSIQEAQHAEPGSNAPRNSDPRHAPGAQFPPSIVPPATVTPHRTSSVPPEPAPTRPVYARAGSTPATLQRTSHGEPCIPYAPRSRRTWEVLRSPARSKVGGRDSSNVQVKPASVLPPLFPIHEEDAGYRSQEELPASVTSTPCTLPSVVDRETFMPASSDFETFPDERSGEVSQPDLDVHMGEVSQPVLNVGVGEPPLQEHPPAESAQVEVGKGGEEMTDERGGDGAQAPGQKKRGRPKANVAPSTRVLRGRSQGNPDTDATATVDVGSVPPPKKRKSVADGASSGGSGATQAIETHGTEIGGTETQGTGNHEAMGGTSRRGGKRLGRGRKPKKA</sequence>
<feature type="region of interest" description="Disordered" evidence="1">
    <location>
        <begin position="1"/>
        <end position="30"/>
    </location>
</feature>
<dbReference type="AlphaFoldDB" id="A0A4Q9M873"/>
<protein>
    <submittedName>
        <fullName evidence="2">Uncharacterized protein</fullName>
    </submittedName>
</protein>
<feature type="compositionally biased region" description="Basic and acidic residues" evidence="1">
    <location>
        <begin position="710"/>
        <end position="721"/>
    </location>
</feature>
<evidence type="ECO:0000313" key="2">
    <source>
        <dbReference type="EMBL" id="TBU22597.1"/>
    </source>
</evidence>
<reference evidence="2" key="1">
    <citation type="submission" date="2019-01" db="EMBL/GenBank/DDBJ databases">
        <title>Draft genome sequences of three monokaryotic isolates of the white-rot basidiomycete fungus Dichomitus squalens.</title>
        <authorList>
            <consortium name="DOE Joint Genome Institute"/>
            <person name="Lopez S.C."/>
            <person name="Andreopoulos B."/>
            <person name="Pangilinan J."/>
            <person name="Lipzen A."/>
            <person name="Riley R."/>
            <person name="Ahrendt S."/>
            <person name="Ng V."/>
            <person name="Barry K."/>
            <person name="Daum C."/>
            <person name="Grigoriev I.V."/>
            <person name="Hilden K.S."/>
            <person name="Makela M.R."/>
            <person name="de Vries R.P."/>
        </authorList>
    </citation>
    <scope>NUCLEOTIDE SEQUENCE [LARGE SCALE GENOMIC DNA]</scope>
    <source>
        <strain evidence="2">OM18370.1</strain>
    </source>
</reference>
<organism evidence="2">
    <name type="scientific">Dichomitus squalens</name>
    <dbReference type="NCBI Taxonomy" id="114155"/>
    <lineage>
        <taxon>Eukaryota</taxon>
        <taxon>Fungi</taxon>
        <taxon>Dikarya</taxon>
        <taxon>Basidiomycota</taxon>
        <taxon>Agaricomycotina</taxon>
        <taxon>Agaricomycetes</taxon>
        <taxon>Polyporales</taxon>
        <taxon>Polyporaceae</taxon>
        <taxon>Dichomitus</taxon>
    </lineage>
</organism>
<accession>A0A4Q9M873</accession>
<evidence type="ECO:0000256" key="1">
    <source>
        <dbReference type="SAM" id="MobiDB-lite"/>
    </source>
</evidence>
<feature type="region of interest" description="Disordered" evidence="1">
    <location>
        <begin position="113"/>
        <end position="141"/>
    </location>
</feature>
<feature type="compositionally biased region" description="Basic and acidic residues" evidence="1">
    <location>
        <begin position="467"/>
        <end position="478"/>
    </location>
</feature>
<proteinExistence type="predicted"/>